<evidence type="ECO:0000313" key="1">
    <source>
        <dbReference type="EMBL" id="KIL47924.1"/>
    </source>
</evidence>
<dbReference type="OrthoDB" id="2905328at2"/>
<comment type="caution">
    <text evidence="1">The sequence shown here is derived from an EMBL/GenBank/DDBJ whole genome shotgun (WGS) entry which is preliminary data.</text>
</comment>
<gene>
    <name evidence="1" type="ORF">KR50_20910</name>
</gene>
<protein>
    <recommendedName>
        <fullName evidence="3">SHSP domain-containing protein</fullName>
    </recommendedName>
</protein>
<reference evidence="1 2" key="1">
    <citation type="submission" date="2015-01" db="EMBL/GenBank/DDBJ databases">
        <title>Jeotgalibacillus campisalis genome sequencing.</title>
        <authorList>
            <person name="Goh K.M."/>
            <person name="Chan K.-G."/>
            <person name="Yaakop A.S."/>
            <person name="Ee R."/>
            <person name="Gan H.M."/>
            <person name="Chan C.S."/>
        </authorList>
    </citation>
    <scope>NUCLEOTIDE SEQUENCE [LARGE SCALE GENOMIC DNA]</scope>
    <source>
        <strain evidence="1 2">SF-57</strain>
    </source>
</reference>
<dbReference type="CDD" id="cd00298">
    <property type="entry name" value="ACD_sHsps_p23-like"/>
    <property type="match status" value="1"/>
</dbReference>
<proteinExistence type="predicted"/>
<name>A0A0C2S1K6_9BACL</name>
<dbReference type="EMBL" id="JXRR01000014">
    <property type="protein sequence ID" value="KIL47924.1"/>
    <property type="molecule type" value="Genomic_DNA"/>
</dbReference>
<dbReference type="SUPFAM" id="SSF49764">
    <property type="entry name" value="HSP20-like chaperones"/>
    <property type="match status" value="1"/>
</dbReference>
<accession>A0A0C2S1K6</accession>
<dbReference type="RefSeq" id="WP_052476947.1">
    <property type="nucleotide sequence ID" value="NZ_JXRR01000014.1"/>
</dbReference>
<sequence length="134" mass="15557">MDFWQSLFPKTNSPNDWQEWLQKYMQQSFENQQNPNDPPLQPSAPQSSYTLFESFHYLFIHISIKNYSLNEIKVHHSLTQVLVHIPGEPVIKITLPEPISRKGATAEAKDGTLEIRLPKIAHQFEMELPIDSID</sequence>
<evidence type="ECO:0000313" key="2">
    <source>
        <dbReference type="Proteomes" id="UP000031972"/>
    </source>
</evidence>
<organism evidence="1 2">
    <name type="scientific">Jeotgalibacillus campisalis</name>
    <dbReference type="NCBI Taxonomy" id="220754"/>
    <lineage>
        <taxon>Bacteria</taxon>
        <taxon>Bacillati</taxon>
        <taxon>Bacillota</taxon>
        <taxon>Bacilli</taxon>
        <taxon>Bacillales</taxon>
        <taxon>Caryophanaceae</taxon>
        <taxon>Jeotgalibacillus</taxon>
    </lineage>
</organism>
<dbReference type="PATRIC" id="fig|220754.4.peg.2109"/>
<dbReference type="Proteomes" id="UP000031972">
    <property type="component" value="Unassembled WGS sequence"/>
</dbReference>
<dbReference type="AlphaFoldDB" id="A0A0C2S1K6"/>
<evidence type="ECO:0008006" key="3">
    <source>
        <dbReference type="Google" id="ProtNLM"/>
    </source>
</evidence>
<dbReference type="InterPro" id="IPR008978">
    <property type="entry name" value="HSP20-like_chaperone"/>
</dbReference>
<keyword evidence="2" id="KW-1185">Reference proteome</keyword>